<dbReference type="Proteomes" id="UP000485621">
    <property type="component" value="Unassembled WGS sequence"/>
</dbReference>
<sequence>MNTFKNELINKAYEEIEKFLTSTLDSKLTIYSANGFILVMNSILTELDNKLVDSAGNEGTETNFENKN</sequence>
<organism evidence="1">
    <name type="scientific">candidate division CPR1 bacterium ADurb.Bin160</name>
    <dbReference type="NCBI Taxonomy" id="1852826"/>
    <lineage>
        <taxon>Bacteria</taxon>
        <taxon>candidate division CPR1</taxon>
    </lineage>
</organism>
<proteinExistence type="predicted"/>
<comment type="caution">
    <text evidence="1">The sequence shown here is derived from an EMBL/GenBank/DDBJ whole genome shotgun (WGS) entry which is preliminary data.</text>
</comment>
<evidence type="ECO:0000313" key="1">
    <source>
        <dbReference type="EMBL" id="OQB40760.1"/>
    </source>
</evidence>
<dbReference type="AlphaFoldDB" id="A0A1V5ZKM7"/>
<reference evidence="1" key="1">
    <citation type="submission" date="2017-02" db="EMBL/GenBank/DDBJ databases">
        <title>Delving into the versatile metabolic prowess of the omnipresent phylum Bacteroidetes.</title>
        <authorList>
            <person name="Nobu M.K."/>
            <person name="Mei R."/>
            <person name="Narihiro T."/>
            <person name="Kuroda K."/>
            <person name="Liu W.-T."/>
        </authorList>
    </citation>
    <scope>NUCLEOTIDE SEQUENCE</scope>
    <source>
        <strain evidence="1">ADurb.Bin160</strain>
    </source>
</reference>
<gene>
    <name evidence="1" type="ORF">BWY04_01220</name>
</gene>
<protein>
    <submittedName>
        <fullName evidence="1">Uncharacterized protein</fullName>
    </submittedName>
</protein>
<dbReference type="EMBL" id="MWDB01000033">
    <property type="protein sequence ID" value="OQB40760.1"/>
    <property type="molecule type" value="Genomic_DNA"/>
</dbReference>
<name>A0A1V5ZKM7_9BACT</name>
<accession>A0A1V5ZKM7</accession>